<dbReference type="EMBL" id="QNRT01000001">
    <property type="protein sequence ID" value="RBP52841.1"/>
    <property type="molecule type" value="Genomic_DNA"/>
</dbReference>
<protein>
    <submittedName>
        <fullName evidence="7">RNA polymerase sigma-70 factor (ECF subfamily)</fullName>
    </submittedName>
</protein>
<dbReference type="InterPro" id="IPR039425">
    <property type="entry name" value="RNA_pol_sigma-70-like"/>
</dbReference>
<keyword evidence="8" id="KW-1185">Reference proteome</keyword>
<evidence type="ECO:0000256" key="1">
    <source>
        <dbReference type="ARBA" id="ARBA00010641"/>
    </source>
</evidence>
<dbReference type="InterPro" id="IPR013324">
    <property type="entry name" value="RNA_pol_sigma_r3/r4-like"/>
</dbReference>
<dbReference type="AlphaFoldDB" id="A0A395JMG7"/>
<dbReference type="GO" id="GO:0006352">
    <property type="term" value="P:DNA-templated transcription initiation"/>
    <property type="evidence" value="ECO:0007669"/>
    <property type="project" value="InterPro"/>
</dbReference>
<dbReference type="InterPro" id="IPR014284">
    <property type="entry name" value="RNA_pol_sigma-70_dom"/>
</dbReference>
<dbReference type="InterPro" id="IPR013325">
    <property type="entry name" value="RNA_pol_sigma_r2"/>
</dbReference>
<reference evidence="7 8" key="1">
    <citation type="submission" date="2018-06" db="EMBL/GenBank/DDBJ databases">
        <title>Genomic Encyclopedia of Type Strains, Phase IV (KMG-IV): sequencing the most valuable type-strain genomes for metagenomic binning, comparative biology and taxonomic classification.</title>
        <authorList>
            <person name="Goeker M."/>
        </authorList>
    </citation>
    <scope>NUCLEOTIDE SEQUENCE [LARGE SCALE GENOMIC DNA]</scope>
    <source>
        <strain evidence="7 8">DSM 24032</strain>
    </source>
</reference>
<dbReference type="SUPFAM" id="SSF88946">
    <property type="entry name" value="Sigma2 domain of RNA polymerase sigma factors"/>
    <property type="match status" value="1"/>
</dbReference>
<sequence>MHGRNSSIQYQRFQQVVAEDVLRDAKRGDSRAHGQLYKTYSRAIFTLALGICGSTECAEDVLHNTFIQLINKLPSYEGRAPLGMWLRQIAVNESLMYLRKHKKHNVVVSSDEFSFFEQVQDTDDDQHFPSSSDDFAQRLGDQTDMTTLLNKLPEDMRMILWLKEVEGYTHNEIAGLVDKTPSYSKSVVARALQFLRERIPQSELLPTVGEH</sequence>
<dbReference type="GO" id="GO:0003677">
    <property type="term" value="F:DNA binding"/>
    <property type="evidence" value="ECO:0007669"/>
    <property type="project" value="InterPro"/>
</dbReference>
<evidence type="ECO:0000259" key="6">
    <source>
        <dbReference type="Pfam" id="PF08281"/>
    </source>
</evidence>
<organism evidence="7 8">
    <name type="scientific">Arenicella xantha</name>
    <dbReference type="NCBI Taxonomy" id="644221"/>
    <lineage>
        <taxon>Bacteria</taxon>
        <taxon>Pseudomonadati</taxon>
        <taxon>Pseudomonadota</taxon>
        <taxon>Gammaproteobacteria</taxon>
        <taxon>Arenicellales</taxon>
        <taxon>Arenicellaceae</taxon>
        <taxon>Arenicella</taxon>
    </lineage>
</organism>
<dbReference type="InterPro" id="IPR007627">
    <property type="entry name" value="RNA_pol_sigma70_r2"/>
</dbReference>
<dbReference type="InterPro" id="IPR013249">
    <property type="entry name" value="RNA_pol_sigma70_r4_t2"/>
</dbReference>
<evidence type="ECO:0000256" key="3">
    <source>
        <dbReference type="ARBA" id="ARBA00023082"/>
    </source>
</evidence>
<keyword evidence="2" id="KW-0805">Transcription regulation</keyword>
<dbReference type="Gene3D" id="1.10.10.10">
    <property type="entry name" value="Winged helix-like DNA-binding domain superfamily/Winged helix DNA-binding domain"/>
    <property type="match status" value="1"/>
</dbReference>
<dbReference type="Gene3D" id="1.10.1740.10">
    <property type="match status" value="1"/>
</dbReference>
<dbReference type="OrthoDB" id="9780326at2"/>
<comment type="similarity">
    <text evidence="1">Belongs to the sigma-70 factor family. ECF subfamily.</text>
</comment>
<keyword evidence="4" id="KW-0804">Transcription</keyword>
<gene>
    <name evidence="7" type="ORF">DFR28_101225</name>
</gene>
<accession>A0A395JMG7</accession>
<dbReference type="Pfam" id="PF08281">
    <property type="entry name" value="Sigma70_r4_2"/>
    <property type="match status" value="1"/>
</dbReference>
<dbReference type="PANTHER" id="PTHR43133:SF46">
    <property type="entry name" value="RNA POLYMERASE SIGMA-70 FACTOR ECF SUBFAMILY"/>
    <property type="match status" value="1"/>
</dbReference>
<dbReference type="Proteomes" id="UP000253083">
    <property type="component" value="Unassembled WGS sequence"/>
</dbReference>
<feature type="domain" description="RNA polymerase sigma factor 70 region 4 type 2" evidence="6">
    <location>
        <begin position="145"/>
        <end position="195"/>
    </location>
</feature>
<dbReference type="RefSeq" id="WP_113952458.1">
    <property type="nucleotide sequence ID" value="NZ_QNRT01000001.1"/>
</dbReference>
<evidence type="ECO:0000256" key="2">
    <source>
        <dbReference type="ARBA" id="ARBA00023015"/>
    </source>
</evidence>
<evidence type="ECO:0000259" key="5">
    <source>
        <dbReference type="Pfam" id="PF04542"/>
    </source>
</evidence>
<dbReference type="InterPro" id="IPR036388">
    <property type="entry name" value="WH-like_DNA-bd_sf"/>
</dbReference>
<keyword evidence="3" id="KW-0731">Sigma factor</keyword>
<comment type="caution">
    <text evidence="7">The sequence shown here is derived from an EMBL/GenBank/DDBJ whole genome shotgun (WGS) entry which is preliminary data.</text>
</comment>
<feature type="domain" description="RNA polymerase sigma-70 region 2" evidence="5">
    <location>
        <begin position="36"/>
        <end position="103"/>
    </location>
</feature>
<dbReference type="Pfam" id="PF04542">
    <property type="entry name" value="Sigma70_r2"/>
    <property type="match status" value="1"/>
</dbReference>
<dbReference type="NCBIfam" id="TIGR02937">
    <property type="entry name" value="sigma70-ECF"/>
    <property type="match status" value="1"/>
</dbReference>
<dbReference type="CDD" id="cd06171">
    <property type="entry name" value="Sigma70_r4"/>
    <property type="match status" value="1"/>
</dbReference>
<name>A0A395JMG7_9GAMM</name>
<proteinExistence type="inferred from homology"/>
<dbReference type="SUPFAM" id="SSF88659">
    <property type="entry name" value="Sigma3 and sigma4 domains of RNA polymerase sigma factors"/>
    <property type="match status" value="1"/>
</dbReference>
<evidence type="ECO:0000313" key="7">
    <source>
        <dbReference type="EMBL" id="RBP52841.1"/>
    </source>
</evidence>
<evidence type="ECO:0000256" key="4">
    <source>
        <dbReference type="ARBA" id="ARBA00023163"/>
    </source>
</evidence>
<dbReference type="PANTHER" id="PTHR43133">
    <property type="entry name" value="RNA POLYMERASE ECF-TYPE SIGMA FACTO"/>
    <property type="match status" value="1"/>
</dbReference>
<evidence type="ECO:0000313" key="8">
    <source>
        <dbReference type="Proteomes" id="UP000253083"/>
    </source>
</evidence>
<dbReference type="GO" id="GO:0016987">
    <property type="term" value="F:sigma factor activity"/>
    <property type="evidence" value="ECO:0007669"/>
    <property type="project" value="UniProtKB-KW"/>
</dbReference>
<dbReference type="InParanoid" id="A0A395JMG7"/>